<protein>
    <recommendedName>
        <fullName evidence="2">Non-specific lipid-transfer protein</fullName>
    </recommendedName>
</protein>
<evidence type="ECO:0000256" key="3">
    <source>
        <dbReference type="SAM" id="SignalP"/>
    </source>
</evidence>
<gene>
    <name evidence="5" type="ORF">SAY86_029286</name>
</gene>
<keyword evidence="3" id="KW-0732">Signal</keyword>
<dbReference type="Gene3D" id="1.10.110.10">
    <property type="entry name" value="Plant lipid-transfer and hydrophobic proteins"/>
    <property type="match status" value="1"/>
</dbReference>
<dbReference type="GO" id="GO:0008289">
    <property type="term" value="F:lipid binding"/>
    <property type="evidence" value="ECO:0007669"/>
    <property type="project" value="UniProtKB-KW"/>
</dbReference>
<evidence type="ECO:0000256" key="2">
    <source>
        <dbReference type="RuleBase" id="RU000628"/>
    </source>
</evidence>
<keyword evidence="6" id="KW-1185">Reference proteome</keyword>
<keyword evidence="2" id="KW-0446">Lipid-binding</keyword>
<dbReference type="Proteomes" id="UP001346149">
    <property type="component" value="Unassembled WGS sequence"/>
</dbReference>
<dbReference type="SMART" id="SM00499">
    <property type="entry name" value="AAI"/>
    <property type="match status" value="1"/>
</dbReference>
<dbReference type="SUPFAM" id="SSF47699">
    <property type="entry name" value="Bifunctional inhibitor/lipid-transfer protein/seed storage 2S albumin"/>
    <property type="match status" value="1"/>
</dbReference>
<comment type="caution">
    <text evidence="5">The sequence shown here is derived from an EMBL/GenBank/DDBJ whole genome shotgun (WGS) entry which is preliminary data.</text>
</comment>
<organism evidence="5 6">
    <name type="scientific">Trapa natans</name>
    <name type="common">Water chestnut</name>
    <dbReference type="NCBI Taxonomy" id="22666"/>
    <lineage>
        <taxon>Eukaryota</taxon>
        <taxon>Viridiplantae</taxon>
        <taxon>Streptophyta</taxon>
        <taxon>Embryophyta</taxon>
        <taxon>Tracheophyta</taxon>
        <taxon>Spermatophyta</taxon>
        <taxon>Magnoliopsida</taxon>
        <taxon>eudicotyledons</taxon>
        <taxon>Gunneridae</taxon>
        <taxon>Pentapetalae</taxon>
        <taxon>rosids</taxon>
        <taxon>malvids</taxon>
        <taxon>Myrtales</taxon>
        <taxon>Lythraceae</taxon>
        <taxon>Trapa</taxon>
    </lineage>
</organism>
<feature type="domain" description="Bifunctional inhibitor/plant lipid transfer protein/seed storage helical" evidence="4">
    <location>
        <begin position="27"/>
        <end position="111"/>
    </location>
</feature>
<dbReference type="AlphaFoldDB" id="A0AAN7MGQ8"/>
<dbReference type="EMBL" id="JAXQNO010000006">
    <property type="protein sequence ID" value="KAK4796960.1"/>
    <property type="molecule type" value="Genomic_DNA"/>
</dbReference>
<dbReference type="InterPro" id="IPR036312">
    <property type="entry name" value="Bifun_inhib/LTP/seed_sf"/>
</dbReference>
<feature type="chain" id="PRO_5042978235" description="Non-specific lipid-transfer protein" evidence="3">
    <location>
        <begin position="24"/>
        <end position="121"/>
    </location>
</feature>
<evidence type="ECO:0000313" key="5">
    <source>
        <dbReference type="EMBL" id="KAK4796960.1"/>
    </source>
</evidence>
<comment type="function">
    <text evidence="2">Plant non-specific lipid-transfer proteins transfer phospholipids as well as galactolipids across membranes. May play a role in wax or cutin deposition in the cell walls of expanding epidermal cells and certain secretory tissues.</text>
</comment>
<dbReference type="InterPro" id="IPR016140">
    <property type="entry name" value="Bifunc_inhib/LTP/seed_store"/>
</dbReference>
<reference evidence="5 6" key="1">
    <citation type="journal article" date="2023" name="Hortic Res">
        <title>Pangenome of water caltrop reveals structural variations and asymmetric subgenome divergence after allopolyploidization.</title>
        <authorList>
            <person name="Zhang X."/>
            <person name="Chen Y."/>
            <person name="Wang L."/>
            <person name="Yuan Y."/>
            <person name="Fang M."/>
            <person name="Shi L."/>
            <person name="Lu R."/>
            <person name="Comes H.P."/>
            <person name="Ma Y."/>
            <person name="Chen Y."/>
            <person name="Huang G."/>
            <person name="Zhou Y."/>
            <person name="Zheng Z."/>
            <person name="Qiu Y."/>
        </authorList>
    </citation>
    <scope>NUCLEOTIDE SEQUENCE [LARGE SCALE GENOMIC DNA]</scope>
    <source>
        <strain evidence="5">F231</strain>
    </source>
</reference>
<keyword evidence="2" id="KW-0813">Transport</keyword>
<proteinExistence type="inferred from homology"/>
<evidence type="ECO:0000259" key="4">
    <source>
        <dbReference type="SMART" id="SM00499"/>
    </source>
</evidence>
<dbReference type="InterPro" id="IPR000528">
    <property type="entry name" value="Plant_nsLTP"/>
</dbReference>
<dbReference type="PROSITE" id="PS51257">
    <property type="entry name" value="PROKAR_LIPOPROTEIN"/>
    <property type="match status" value="1"/>
</dbReference>
<dbReference type="GO" id="GO:0006869">
    <property type="term" value="P:lipid transport"/>
    <property type="evidence" value="ECO:0007669"/>
    <property type="project" value="InterPro"/>
</dbReference>
<comment type="similarity">
    <text evidence="1 2">Belongs to the plant LTP family.</text>
</comment>
<evidence type="ECO:0000256" key="1">
    <source>
        <dbReference type="ARBA" id="ARBA00009748"/>
    </source>
</evidence>
<dbReference type="PROSITE" id="PS00597">
    <property type="entry name" value="PLANT_LTP"/>
    <property type="match status" value="1"/>
</dbReference>
<accession>A0AAN7MGQ8</accession>
<sequence>MAKIGSVLAMFVLFACLAMTAESVVSCAQVASCVAPCLGYMRNAAPLTPACCNGVRALKNAARTTADRQSTCRCLKAAAGNIRGVSLPVASGLPGKCGVQIAYKISPSTDCNKVKEEGSEK</sequence>
<feature type="signal peptide" evidence="3">
    <location>
        <begin position="1"/>
        <end position="23"/>
    </location>
</feature>
<dbReference type="PANTHER" id="PTHR33076">
    <property type="entry name" value="NON-SPECIFIC LIPID-TRANSFER PROTEIN 2-RELATED"/>
    <property type="match status" value="1"/>
</dbReference>
<name>A0AAN7MGQ8_TRANT</name>
<dbReference type="Pfam" id="PF00234">
    <property type="entry name" value="Tryp_alpha_amyl"/>
    <property type="match status" value="1"/>
</dbReference>
<evidence type="ECO:0000313" key="6">
    <source>
        <dbReference type="Proteomes" id="UP001346149"/>
    </source>
</evidence>
<dbReference type="CDD" id="cd01960">
    <property type="entry name" value="nsLTP1"/>
    <property type="match status" value="1"/>
</dbReference>
<dbReference type="PRINTS" id="PR00382">
    <property type="entry name" value="LIPIDTRNSFER"/>
</dbReference>